<gene>
    <name evidence="4" type="ORF">RVIR1_11420</name>
</gene>
<sequence>MIKIQMLVLSTVFSLLAMPLFAYADNKQDPLQRYRDEIKRMEANASQTVLDQLKANESSSPSNTMPSQAAPTPLPQPPVSNSARAFSPPTTATQNGAMPTNNQPHTNDGNPWLKPNPWEAQAHVNPWANAPIPSAGSTTPANNFTPPPAPPNIFAPPQPAVSTPNKTTNNNTNH</sequence>
<evidence type="ECO:0000313" key="4">
    <source>
        <dbReference type="EMBL" id="BBB15606.1"/>
    </source>
</evidence>
<feature type="compositionally biased region" description="Low complexity" evidence="2">
    <location>
        <begin position="163"/>
        <end position="174"/>
    </location>
</feature>
<evidence type="ECO:0000313" key="5">
    <source>
        <dbReference type="Proteomes" id="UP000282483"/>
    </source>
</evidence>
<dbReference type="EMBL" id="AP018005">
    <property type="protein sequence ID" value="BBB15606.1"/>
    <property type="molecule type" value="Genomic_DNA"/>
</dbReference>
<keyword evidence="5" id="KW-1185">Reference proteome</keyword>
<name>A0A2Z5UVF0_9COXI</name>
<keyword evidence="3" id="KW-0732">Signal</keyword>
<feature type="signal peptide" evidence="3">
    <location>
        <begin position="1"/>
        <end position="24"/>
    </location>
</feature>
<evidence type="ECO:0000256" key="1">
    <source>
        <dbReference type="SAM" id="Coils"/>
    </source>
</evidence>
<evidence type="ECO:0000256" key="3">
    <source>
        <dbReference type="SAM" id="SignalP"/>
    </source>
</evidence>
<reference evidence="4 5" key="1">
    <citation type="submission" date="2017-03" db="EMBL/GenBank/DDBJ databases">
        <title>The genome sequence of Candidatus Rickettsiella viridis.</title>
        <authorList>
            <person name="Nikoh N."/>
            <person name="Tsuchida T."/>
            <person name="Yamaguchi K."/>
            <person name="Maeda T."/>
            <person name="Shigenobu S."/>
            <person name="Fukatsu T."/>
        </authorList>
    </citation>
    <scope>NUCLEOTIDE SEQUENCE [LARGE SCALE GENOMIC DNA]</scope>
    <source>
        <strain evidence="4 5">Ap-RA04</strain>
    </source>
</reference>
<evidence type="ECO:0000256" key="2">
    <source>
        <dbReference type="SAM" id="MobiDB-lite"/>
    </source>
</evidence>
<dbReference type="AlphaFoldDB" id="A0A2Z5UVF0"/>
<feature type="compositionally biased region" description="Pro residues" evidence="2">
    <location>
        <begin position="145"/>
        <end position="159"/>
    </location>
</feature>
<proteinExistence type="predicted"/>
<feature type="compositionally biased region" description="Polar residues" evidence="2">
    <location>
        <begin position="79"/>
        <end position="109"/>
    </location>
</feature>
<dbReference type="Proteomes" id="UP000282483">
    <property type="component" value="Chromosome"/>
</dbReference>
<accession>A0A2Z5UVF0</accession>
<organism evidence="4 5">
    <name type="scientific">Candidatus Rickettsiella viridis</name>
    <dbReference type="NCBI Taxonomy" id="676208"/>
    <lineage>
        <taxon>Bacteria</taxon>
        <taxon>Pseudomonadati</taxon>
        <taxon>Pseudomonadota</taxon>
        <taxon>Gammaproteobacteria</taxon>
        <taxon>Legionellales</taxon>
        <taxon>Coxiellaceae</taxon>
        <taxon>Rickettsiella</taxon>
    </lineage>
</organism>
<feature type="region of interest" description="Disordered" evidence="2">
    <location>
        <begin position="54"/>
        <end position="174"/>
    </location>
</feature>
<dbReference type="KEGG" id="rvi:RVIR1_11420"/>
<protein>
    <submittedName>
        <fullName evidence="4">Uncharacterized protein</fullName>
    </submittedName>
</protein>
<keyword evidence="1" id="KW-0175">Coiled coil</keyword>
<feature type="compositionally biased region" description="Polar residues" evidence="2">
    <location>
        <begin position="54"/>
        <end position="70"/>
    </location>
</feature>
<feature type="chain" id="PRO_5016285428" evidence="3">
    <location>
        <begin position="25"/>
        <end position="174"/>
    </location>
</feature>
<feature type="coiled-coil region" evidence="1">
    <location>
        <begin position="24"/>
        <end position="51"/>
    </location>
</feature>